<dbReference type="EMBL" id="LXQA010391290">
    <property type="protein sequence ID" value="MCI48762.1"/>
    <property type="molecule type" value="Genomic_DNA"/>
</dbReference>
<proteinExistence type="predicted"/>
<sequence>SLMLAKRPKITECSRHFSLTLAERAGRYLSSVLARKLKNSEKLCHCSPLLAKRALQNSSSCSKILSTWLGLFSKDMF</sequence>
<keyword evidence="2" id="KW-1185">Reference proteome</keyword>
<feature type="non-terminal residue" evidence="1">
    <location>
        <position position="1"/>
    </location>
</feature>
<protein>
    <submittedName>
        <fullName evidence="1">Uncharacterized protein</fullName>
    </submittedName>
</protein>
<accession>A0A392SJZ6</accession>
<comment type="caution">
    <text evidence="1">The sequence shown here is derived from an EMBL/GenBank/DDBJ whole genome shotgun (WGS) entry which is preliminary data.</text>
</comment>
<dbReference type="AlphaFoldDB" id="A0A392SJZ6"/>
<evidence type="ECO:0000313" key="1">
    <source>
        <dbReference type="EMBL" id="MCI48762.1"/>
    </source>
</evidence>
<evidence type="ECO:0000313" key="2">
    <source>
        <dbReference type="Proteomes" id="UP000265520"/>
    </source>
</evidence>
<name>A0A392SJZ6_9FABA</name>
<reference evidence="1 2" key="1">
    <citation type="journal article" date="2018" name="Front. Plant Sci.">
        <title>Red Clover (Trifolium pratense) and Zigzag Clover (T. medium) - A Picture of Genomic Similarities and Differences.</title>
        <authorList>
            <person name="Dluhosova J."/>
            <person name="Istvanek J."/>
            <person name="Nedelnik J."/>
            <person name="Repkova J."/>
        </authorList>
    </citation>
    <scope>NUCLEOTIDE SEQUENCE [LARGE SCALE GENOMIC DNA]</scope>
    <source>
        <strain evidence="2">cv. 10/8</strain>
        <tissue evidence="1">Leaf</tissue>
    </source>
</reference>
<organism evidence="1 2">
    <name type="scientific">Trifolium medium</name>
    <dbReference type="NCBI Taxonomy" id="97028"/>
    <lineage>
        <taxon>Eukaryota</taxon>
        <taxon>Viridiplantae</taxon>
        <taxon>Streptophyta</taxon>
        <taxon>Embryophyta</taxon>
        <taxon>Tracheophyta</taxon>
        <taxon>Spermatophyta</taxon>
        <taxon>Magnoliopsida</taxon>
        <taxon>eudicotyledons</taxon>
        <taxon>Gunneridae</taxon>
        <taxon>Pentapetalae</taxon>
        <taxon>rosids</taxon>
        <taxon>fabids</taxon>
        <taxon>Fabales</taxon>
        <taxon>Fabaceae</taxon>
        <taxon>Papilionoideae</taxon>
        <taxon>50 kb inversion clade</taxon>
        <taxon>NPAAA clade</taxon>
        <taxon>Hologalegina</taxon>
        <taxon>IRL clade</taxon>
        <taxon>Trifolieae</taxon>
        <taxon>Trifolium</taxon>
    </lineage>
</organism>
<dbReference type="Proteomes" id="UP000265520">
    <property type="component" value="Unassembled WGS sequence"/>
</dbReference>